<reference evidence="2" key="1">
    <citation type="submission" date="2019-12" db="EMBL/GenBank/DDBJ databases">
        <title>An insight into the sialome of adult female Ixodes ricinus ticks feeding for 6 days.</title>
        <authorList>
            <person name="Perner J."/>
            <person name="Ribeiro J.M.C."/>
        </authorList>
    </citation>
    <scope>NUCLEOTIDE SEQUENCE</scope>
    <source>
        <strain evidence="2">Semi-engorged</strain>
        <tissue evidence="2">Salivary glands</tissue>
    </source>
</reference>
<protein>
    <submittedName>
        <fullName evidence="2">Putative secreted protein</fullName>
    </submittedName>
</protein>
<feature type="signal peptide" evidence="1">
    <location>
        <begin position="1"/>
        <end position="36"/>
    </location>
</feature>
<name>A0A6B0U1Z4_IXORI</name>
<organism evidence="2">
    <name type="scientific">Ixodes ricinus</name>
    <name type="common">Common tick</name>
    <name type="synonym">Acarus ricinus</name>
    <dbReference type="NCBI Taxonomy" id="34613"/>
    <lineage>
        <taxon>Eukaryota</taxon>
        <taxon>Metazoa</taxon>
        <taxon>Ecdysozoa</taxon>
        <taxon>Arthropoda</taxon>
        <taxon>Chelicerata</taxon>
        <taxon>Arachnida</taxon>
        <taxon>Acari</taxon>
        <taxon>Parasitiformes</taxon>
        <taxon>Ixodida</taxon>
        <taxon>Ixodoidea</taxon>
        <taxon>Ixodidae</taxon>
        <taxon>Ixodinae</taxon>
        <taxon>Ixodes</taxon>
    </lineage>
</organism>
<evidence type="ECO:0000256" key="1">
    <source>
        <dbReference type="SAM" id="SignalP"/>
    </source>
</evidence>
<feature type="chain" id="PRO_5025565343" evidence="1">
    <location>
        <begin position="37"/>
        <end position="70"/>
    </location>
</feature>
<evidence type="ECO:0000313" key="2">
    <source>
        <dbReference type="EMBL" id="MXU82714.1"/>
    </source>
</evidence>
<sequence length="70" mass="7786">MENKSQLFTPNCFKSTIVLLLLLLLFSIEILNSTQGRILIGGMGSCPGLEEFKGRQFEDAKISSKTPPRK</sequence>
<dbReference type="EMBL" id="GIFC01000631">
    <property type="protein sequence ID" value="MXU82714.1"/>
    <property type="molecule type" value="Transcribed_RNA"/>
</dbReference>
<accession>A0A6B0U1Z4</accession>
<proteinExistence type="predicted"/>
<dbReference type="AlphaFoldDB" id="A0A6B0U1Z4"/>
<keyword evidence="1" id="KW-0732">Signal</keyword>